<evidence type="ECO:0000313" key="2">
    <source>
        <dbReference type="EMBL" id="QDU38262.1"/>
    </source>
</evidence>
<sequence length="138" mass="15601">MALVEINRNPSTKDLRVFAVLQIIFFSVVAWIVYSRTGSTTAAVLIVTISAAVGLFGLVVPSRLRLVYVGWMMAVFPIGWLISHAVLVITYYLVLTPIGLILRMRGYDPLGQKFDPDTATYWNDRPPARDAKDYYRQF</sequence>
<dbReference type="EMBL" id="CP036275">
    <property type="protein sequence ID" value="QDU38262.1"/>
    <property type="molecule type" value="Genomic_DNA"/>
</dbReference>
<dbReference type="OrthoDB" id="291659at2"/>
<feature type="transmembrane region" description="Helical" evidence="1">
    <location>
        <begin position="41"/>
        <end position="60"/>
    </location>
</feature>
<dbReference type="KEGG" id="mri:Mal4_25890"/>
<evidence type="ECO:0000256" key="1">
    <source>
        <dbReference type="SAM" id="Phobius"/>
    </source>
</evidence>
<keyword evidence="3" id="KW-1185">Reference proteome</keyword>
<dbReference type="AlphaFoldDB" id="A0A517Z6Z3"/>
<keyword evidence="1" id="KW-0812">Transmembrane</keyword>
<proteinExistence type="predicted"/>
<accession>A0A517Z6Z3</accession>
<dbReference type="Proteomes" id="UP000320496">
    <property type="component" value="Chromosome"/>
</dbReference>
<organism evidence="2 3">
    <name type="scientific">Maioricimonas rarisocia</name>
    <dbReference type="NCBI Taxonomy" id="2528026"/>
    <lineage>
        <taxon>Bacteria</taxon>
        <taxon>Pseudomonadati</taxon>
        <taxon>Planctomycetota</taxon>
        <taxon>Planctomycetia</taxon>
        <taxon>Planctomycetales</taxon>
        <taxon>Planctomycetaceae</taxon>
        <taxon>Maioricimonas</taxon>
    </lineage>
</organism>
<reference evidence="2 3" key="1">
    <citation type="submission" date="2019-02" db="EMBL/GenBank/DDBJ databases">
        <title>Deep-cultivation of Planctomycetes and their phenomic and genomic characterization uncovers novel biology.</title>
        <authorList>
            <person name="Wiegand S."/>
            <person name="Jogler M."/>
            <person name="Boedeker C."/>
            <person name="Pinto D."/>
            <person name="Vollmers J."/>
            <person name="Rivas-Marin E."/>
            <person name="Kohn T."/>
            <person name="Peeters S.H."/>
            <person name="Heuer A."/>
            <person name="Rast P."/>
            <person name="Oberbeckmann S."/>
            <person name="Bunk B."/>
            <person name="Jeske O."/>
            <person name="Meyerdierks A."/>
            <person name="Storesund J.E."/>
            <person name="Kallscheuer N."/>
            <person name="Luecker S."/>
            <person name="Lage O.M."/>
            <person name="Pohl T."/>
            <person name="Merkel B.J."/>
            <person name="Hornburger P."/>
            <person name="Mueller R.-W."/>
            <person name="Bruemmer F."/>
            <person name="Labrenz M."/>
            <person name="Spormann A.M."/>
            <person name="Op den Camp H."/>
            <person name="Overmann J."/>
            <person name="Amann R."/>
            <person name="Jetten M.S.M."/>
            <person name="Mascher T."/>
            <person name="Medema M.H."/>
            <person name="Devos D.P."/>
            <person name="Kaster A.-K."/>
            <person name="Ovreas L."/>
            <person name="Rohde M."/>
            <person name="Galperin M.Y."/>
            <person name="Jogler C."/>
        </authorList>
    </citation>
    <scope>NUCLEOTIDE SEQUENCE [LARGE SCALE GENOMIC DNA]</scope>
    <source>
        <strain evidence="2 3">Mal4</strain>
    </source>
</reference>
<keyword evidence="1" id="KW-1133">Transmembrane helix</keyword>
<gene>
    <name evidence="2" type="ORF">Mal4_25890</name>
</gene>
<protein>
    <recommendedName>
        <fullName evidence="4">SxtJ</fullName>
    </recommendedName>
</protein>
<evidence type="ECO:0008006" key="4">
    <source>
        <dbReference type="Google" id="ProtNLM"/>
    </source>
</evidence>
<dbReference type="InterPro" id="IPR045781">
    <property type="entry name" value="SxtJ"/>
</dbReference>
<dbReference type="RefSeq" id="WP_145369562.1">
    <property type="nucleotide sequence ID" value="NZ_CP036275.1"/>
</dbReference>
<keyword evidence="1" id="KW-0472">Membrane</keyword>
<feature type="transmembrane region" description="Helical" evidence="1">
    <location>
        <begin position="15"/>
        <end position="34"/>
    </location>
</feature>
<dbReference type="Pfam" id="PF19588">
    <property type="entry name" value="SxtJ"/>
    <property type="match status" value="1"/>
</dbReference>
<name>A0A517Z6Z3_9PLAN</name>
<feature type="transmembrane region" description="Helical" evidence="1">
    <location>
        <begin position="66"/>
        <end position="95"/>
    </location>
</feature>
<evidence type="ECO:0000313" key="3">
    <source>
        <dbReference type="Proteomes" id="UP000320496"/>
    </source>
</evidence>